<dbReference type="EMBL" id="JACIEV010000004">
    <property type="protein sequence ID" value="MBB4153722.1"/>
    <property type="molecule type" value="Genomic_DNA"/>
</dbReference>
<accession>A0A840FAR3</accession>
<evidence type="ECO:0000256" key="1">
    <source>
        <dbReference type="SAM" id="SignalP"/>
    </source>
</evidence>
<sequence>MRRLTRSIVIAAFAVATAADAGAPQPAAQGSTAPRCVKPARVAAPVARPDGRVFLRGQPNAARSYFIRFKGAPCAGLDRFSIVKVETTAAGYCEGDKVRAYRDATRIEAPACVIDGFDPVDGRGL</sequence>
<proteinExistence type="predicted"/>
<dbReference type="RefSeq" id="WP_183983576.1">
    <property type="nucleotide sequence ID" value="NZ_JACIEV010000004.1"/>
</dbReference>
<gene>
    <name evidence="2" type="ORF">GGQ80_001628</name>
</gene>
<dbReference type="AlphaFoldDB" id="A0A840FAR3"/>
<evidence type="ECO:0000313" key="3">
    <source>
        <dbReference type="Proteomes" id="UP000529795"/>
    </source>
</evidence>
<keyword evidence="3" id="KW-1185">Reference proteome</keyword>
<feature type="signal peptide" evidence="1">
    <location>
        <begin position="1"/>
        <end position="21"/>
    </location>
</feature>
<reference evidence="2 3" key="1">
    <citation type="submission" date="2020-08" db="EMBL/GenBank/DDBJ databases">
        <title>Genomic Encyclopedia of Type Strains, Phase IV (KMG-IV): sequencing the most valuable type-strain genomes for metagenomic binning, comparative biology and taxonomic classification.</title>
        <authorList>
            <person name="Goeker M."/>
        </authorList>
    </citation>
    <scope>NUCLEOTIDE SEQUENCE [LARGE SCALE GENOMIC DNA]</scope>
    <source>
        <strain evidence="2 3">YC6723</strain>
    </source>
</reference>
<dbReference type="Proteomes" id="UP000529795">
    <property type="component" value="Unassembled WGS sequence"/>
</dbReference>
<name>A0A840FAR3_9SPHN</name>
<protein>
    <submittedName>
        <fullName evidence="2">Uncharacterized protein</fullName>
    </submittedName>
</protein>
<comment type="caution">
    <text evidence="2">The sequence shown here is derived from an EMBL/GenBank/DDBJ whole genome shotgun (WGS) entry which is preliminary data.</text>
</comment>
<organism evidence="2 3">
    <name type="scientific">Sphingomonas jinjuensis</name>
    <dbReference type="NCBI Taxonomy" id="535907"/>
    <lineage>
        <taxon>Bacteria</taxon>
        <taxon>Pseudomonadati</taxon>
        <taxon>Pseudomonadota</taxon>
        <taxon>Alphaproteobacteria</taxon>
        <taxon>Sphingomonadales</taxon>
        <taxon>Sphingomonadaceae</taxon>
        <taxon>Sphingomonas</taxon>
    </lineage>
</organism>
<keyword evidence="1" id="KW-0732">Signal</keyword>
<evidence type="ECO:0000313" key="2">
    <source>
        <dbReference type="EMBL" id="MBB4153722.1"/>
    </source>
</evidence>
<feature type="chain" id="PRO_5032394838" evidence="1">
    <location>
        <begin position="22"/>
        <end position="125"/>
    </location>
</feature>